<dbReference type="EMBL" id="BPLR01015587">
    <property type="protein sequence ID" value="GIY77192.1"/>
    <property type="molecule type" value="Genomic_DNA"/>
</dbReference>
<keyword evidence="3" id="KW-1185">Reference proteome</keyword>
<evidence type="ECO:0000313" key="2">
    <source>
        <dbReference type="EMBL" id="GIY77192.1"/>
    </source>
</evidence>
<dbReference type="Proteomes" id="UP001054945">
    <property type="component" value="Unassembled WGS sequence"/>
</dbReference>
<keyword evidence="1" id="KW-0812">Transmembrane</keyword>
<dbReference type="AlphaFoldDB" id="A0AAV4W3E1"/>
<organism evidence="2 3">
    <name type="scientific">Caerostris extrusa</name>
    <name type="common">Bark spider</name>
    <name type="synonym">Caerostris bankana</name>
    <dbReference type="NCBI Taxonomy" id="172846"/>
    <lineage>
        <taxon>Eukaryota</taxon>
        <taxon>Metazoa</taxon>
        <taxon>Ecdysozoa</taxon>
        <taxon>Arthropoda</taxon>
        <taxon>Chelicerata</taxon>
        <taxon>Arachnida</taxon>
        <taxon>Araneae</taxon>
        <taxon>Araneomorphae</taxon>
        <taxon>Entelegynae</taxon>
        <taxon>Araneoidea</taxon>
        <taxon>Araneidae</taxon>
        <taxon>Caerostris</taxon>
    </lineage>
</organism>
<keyword evidence="1" id="KW-0472">Membrane</keyword>
<proteinExistence type="predicted"/>
<gene>
    <name evidence="2" type="ORF">CEXT_805411</name>
</gene>
<keyword evidence="1" id="KW-1133">Transmembrane helix</keyword>
<protein>
    <submittedName>
        <fullName evidence="2">Uncharacterized protein</fullName>
    </submittedName>
</protein>
<evidence type="ECO:0000256" key="1">
    <source>
        <dbReference type="SAM" id="Phobius"/>
    </source>
</evidence>
<name>A0AAV4W3E1_CAEEX</name>
<reference evidence="2 3" key="1">
    <citation type="submission" date="2021-06" db="EMBL/GenBank/DDBJ databases">
        <title>Caerostris extrusa draft genome.</title>
        <authorList>
            <person name="Kono N."/>
            <person name="Arakawa K."/>
        </authorList>
    </citation>
    <scope>NUCLEOTIDE SEQUENCE [LARGE SCALE GENOMIC DNA]</scope>
</reference>
<feature type="transmembrane region" description="Helical" evidence="1">
    <location>
        <begin position="28"/>
        <end position="49"/>
    </location>
</feature>
<evidence type="ECO:0000313" key="3">
    <source>
        <dbReference type="Proteomes" id="UP001054945"/>
    </source>
</evidence>
<sequence length="76" mass="8665">MKTLAMDPDDAISQDEHLVTLKVYIPDLLIQMLLSVFRSVVFFGLECALDYMPKRKHVIINAKKVHSIQLNIEPGL</sequence>
<accession>A0AAV4W3E1</accession>
<comment type="caution">
    <text evidence="2">The sequence shown here is derived from an EMBL/GenBank/DDBJ whole genome shotgun (WGS) entry which is preliminary data.</text>
</comment>